<keyword evidence="4" id="KW-0812">Transmembrane</keyword>
<reference evidence="7 8" key="1">
    <citation type="journal article" date="2018" name="Nat. Genet.">
        <title>The Rosa genome provides new insights in the design of modern roses.</title>
        <authorList>
            <person name="Bendahmane M."/>
        </authorList>
    </citation>
    <scope>NUCLEOTIDE SEQUENCE [LARGE SCALE GENOMIC DNA]</scope>
    <source>
        <strain evidence="8">cv. Old Blush</strain>
    </source>
</reference>
<evidence type="ECO:0000313" key="7">
    <source>
        <dbReference type="EMBL" id="PRQ37491.1"/>
    </source>
</evidence>
<name>A0A2P6QTH7_ROSCH</name>
<dbReference type="OMA" id="ANIHCSR"/>
<dbReference type="Proteomes" id="UP000238479">
    <property type="component" value="Chromosome 4"/>
</dbReference>
<proteinExistence type="predicted"/>
<dbReference type="AlphaFoldDB" id="A0A2P6QTH7"/>
<dbReference type="InterPro" id="IPR053211">
    <property type="entry name" value="DNA_repair-toleration"/>
</dbReference>
<keyword evidence="7" id="KW-0418">Kinase</keyword>
<keyword evidence="7" id="KW-0808">Transferase</keyword>
<dbReference type="PANTHER" id="PTHR48060">
    <property type="entry name" value="DNA DAMAGE-REPAIR/TOLERATION PROTEIN DRT100"/>
    <property type="match status" value="1"/>
</dbReference>
<comment type="caution">
    <text evidence="7">The sequence shown here is derived from an EMBL/GenBank/DDBJ whole genome shotgun (WGS) entry which is preliminary data.</text>
</comment>
<organism evidence="7 8">
    <name type="scientific">Rosa chinensis</name>
    <name type="common">China rose</name>
    <dbReference type="NCBI Taxonomy" id="74649"/>
    <lineage>
        <taxon>Eukaryota</taxon>
        <taxon>Viridiplantae</taxon>
        <taxon>Streptophyta</taxon>
        <taxon>Embryophyta</taxon>
        <taxon>Tracheophyta</taxon>
        <taxon>Spermatophyta</taxon>
        <taxon>Magnoliopsida</taxon>
        <taxon>eudicotyledons</taxon>
        <taxon>Gunneridae</taxon>
        <taxon>Pentapetalae</taxon>
        <taxon>rosids</taxon>
        <taxon>fabids</taxon>
        <taxon>Rosales</taxon>
        <taxon>Rosaceae</taxon>
        <taxon>Rosoideae</taxon>
        <taxon>Rosoideae incertae sedis</taxon>
        <taxon>Rosa</taxon>
    </lineage>
</organism>
<accession>A0A2P6QTH7</accession>
<evidence type="ECO:0000313" key="6">
    <source>
        <dbReference type="EMBL" id="PRQ37488.1"/>
    </source>
</evidence>
<evidence type="ECO:0000256" key="2">
    <source>
        <dbReference type="ARBA" id="ARBA00022729"/>
    </source>
</evidence>
<dbReference type="EMBL" id="PDCK01000042">
    <property type="protein sequence ID" value="PRQ37488.1"/>
    <property type="molecule type" value="Genomic_DNA"/>
</dbReference>
<evidence type="ECO:0000256" key="3">
    <source>
        <dbReference type="ARBA" id="ARBA00022737"/>
    </source>
</evidence>
<keyword evidence="7" id="KW-0723">Serine/threonine-protein kinase</keyword>
<dbReference type="GO" id="GO:0004674">
    <property type="term" value="F:protein serine/threonine kinase activity"/>
    <property type="evidence" value="ECO:0007669"/>
    <property type="project" value="UniProtKB-KW"/>
</dbReference>
<dbReference type="InterPro" id="IPR001611">
    <property type="entry name" value="Leu-rich_rpt"/>
</dbReference>
<evidence type="ECO:0000259" key="5">
    <source>
        <dbReference type="Pfam" id="PF08263"/>
    </source>
</evidence>
<dbReference type="EC" id="2.7.11.1" evidence="7"/>
<evidence type="ECO:0000256" key="1">
    <source>
        <dbReference type="ARBA" id="ARBA00022614"/>
    </source>
</evidence>
<dbReference type="Gramene" id="PRQ37491">
    <property type="protein sequence ID" value="PRQ37491"/>
    <property type="gene ID" value="RchiOBHm_Chr4g0403151"/>
</dbReference>
<sequence length="205" mass="22561">MHIATLTMGNPQILLLVPYGLVVLLHFSCFLKLTSSSTSNFTDQTALLAIQSKLTFDPTETVLGGNWTTNTSFCDWIGVSCGNRRQRVIALDLSFMGLQGTIAPHVGNLSFLVSLDLRNNSFSGFLPNEISRLHCLKVLMLYANQLEGNIPPTLYRCEKLEIISLAINKLSGHIPEELAFLPRLEQLFLGHNNFSGGVLLRSPGS</sequence>
<protein>
    <submittedName>
        <fullName evidence="7">Putative non-specific serine/threonine protein kinase</fullName>
        <ecNumber evidence="7">2.7.11.1</ecNumber>
    </submittedName>
</protein>
<feature type="transmembrane region" description="Helical" evidence="4">
    <location>
        <begin position="12"/>
        <end position="31"/>
    </location>
</feature>
<keyword evidence="2" id="KW-0732">Signal</keyword>
<dbReference type="Gene3D" id="3.80.10.10">
    <property type="entry name" value="Ribonuclease Inhibitor"/>
    <property type="match status" value="1"/>
</dbReference>
<dbReference type="STRING" id="74649.A0A2P6QTH7"/>
<evidence type="ECO:0000256" key="4">
    <source>
        <dbReference type="SAM" id="Phobius"/>
    </source>
</evidence>
<evidence type="ECO:0000313" key="8">
    <source>
        <dbReference type="Proteomes" id="UP000238479"/>
    </source>
</evidence>
<dbReference type="EMBL" id="PDCK01000042">
    <property type="protein sequence ID" value="PRQ37491.1"/>
    <property type="molecule type" value="Genomic_DNA"/>
</dbReference>
<dbReference type="Gramene" id="PRQ37488">
    <property type="protein sequence ID" value="PRQ37488"/>
    <property type="gene ID" value="RchiOBHm_Chr4g0403121"/>
</dbReference>
<dbReference type="PANTHER" id="PTHR48060:SF21">
    <property type="entry name" value="L DOMAIN-LIKE PROTEIN"/>
    <property type="match status" value="1"/>
</dbReference>
<dbReference type="SUPFAM" id="SSF52058">
    <property type="entry name" value="L domain-like"/>
    <property type="match status" value="1"/>
</dbReference>
<dbReference type="InterPro" id="IPR032675">
    <property type="entry name" value="LRR_dom_sf"/>
</dbReference>
<dbReference type="InterPro" id="IPR013210">
    <property type="entry name" value="LRR_N_plant-typ"/>
</dbReference>
<feature type="domain" description="Leucine-rich repeat-containing N-terminal plant-type" evidence="5">
    <location>
        <begin position="43"/>
        <end position="81"/>
    </location>
</feature>
<dbReference type="FunFam" id="3.80.10.10:FF:000627">
    <property type="entry name" value="Probable leucine-rich repeat receptor-like protein kinase At2g33170"/>
    <property type="match status" value="1"/>
</dbReference>
<dbReference type="Pfam" id="PF08263">
    <property type="entry name" value="LRRNT_2"/>
    <property type="match status" value="1"/>
</dbReference>
<keyword evidence="8" id="KW-1185">Reference proteome</keyword>
<gene>
    <name evidence="6" type="ORF">RchiOBHm_Chr4g0403121</name>
    <name evidence="7" type="ORF">RchiOBHm_Chr4g0403151</name>
</gene>
<keyword evidence="4" id="KW-0472">Membrane</keyword>
<keyword evidence="3" id="KW-0677">Repeat</keyword>
<keyword evidence="1" id="KW-0433">Leucine-rich repeat</keyword>
<dbReference type="Pfam" id="PF00560">
    <property type="entry name" value="LRR_1"/>
    <property type="match status" value="1"/>
</dbReference>
<keyword evidence="4" id="KW-1133">Transmembrane helix</keyword>